<evidence type="ECO:0000313" key="1">
    <source>
        <dbReference type="EMBL" id="MPL99255.1"/>
    </source>
</evidence>
<organism evidence="1">
    <name type="scientific">bioreactor metagenome</name>
    <dbReference type="NCBI Taxonomy" id="1076179"/>
    <lineage>
        <taxon>unclassified sequences</taxon>
        <taxon>metagenomes</taxon>
        <taxon>ecological metagenomes</taxon>
    </lineage>
</organism>
<sequence length="98" mass="10786">MPKELITCHPPEVFQPVENRVSQDVIVCEGIIEREEDGYDGEGYESKQPRADECIPGGIFHQGSGTSVDVLHGDSLKYTGRPAKAGLPANMRVSYLRI</sequence>
<proteinExistence type="predicted"/>
<comment type="caution">
    <text evidence="1">The sequence shown here is derived from an EMBL/GenBank/DDBJ whole genome shotgun (WGS) entry which is preliminary data.</text>
</comment>
<name>A0A644W655_9ZZZZ</name>
<accession>A0A644W655</accession>
<dbReference type="EMBL" id="VSSQ01000655">
    <property type="protein sequence ID" value="MPL99255.1"/>
    <property type="molecule type" value="Genomic_DNA"/>
</dbReference>
<reference evidence="1" key="1">
    <citation type="submission" date="2019-08" db="EMBL/GenBank/DDBJ databases">
        <authorList>
            <person name="Kucharzyk K."/>
            <person name="Murdoch R.W."/>
            <person name="Higgins S."/>
            <person name="Loffler F."/>
        </authorList>
    </citation>
    <scope>NUCLEOTIDE SEQUENCE</scope>
</reference>
<dbReference type="AlphaFoldDB" id="A0A644W655"/>
<protein>
    <submittedName>
        <fullName evidence="1">Uncharacterized protein</fullName>
    </submittedName>
</protein>
<gene>
    <name evidence="1" type="ORF">SDC9_45472</name>
</gene>